<evidence type="ECO:0000313" key="1">
    <source>
        <dbReference type="EMBL" id="CAD8147018.1"/>
    </source>
</evidence>
<accession>A0A8S1T5C9</accession>
<dbReference type="AlphaFoldDB" id="A0A8S1T5C9"/>
<dbReference type="Proteomes" id="UP000689195">
    <property type="component" value="Unassembled WGS sequence"/>
</dbReference>
<name>A0A8S1T5C9_9CILI</name>
<keyword evidence="2" id="KW-1185">Reference proteome</keyword>
<evidence type="ECO:0000313" key="2">
    <source>
        <dbReference type="Proteomes" id="UP000689195"/>
    </source>
</evidence>
<gene>
    <name evidence="1" type="ORF">PPENT_87.1.T0160167</name>
</gene>
<sequence length="632" mass="74566">MYNDKTIYIVEQLIQDANSDLVTLLQLETFMKYVRVSDAIAIEYIIKNINQLLRILFINYDQIHRSQYIIYSDLISIVWEIIDLNIEQILQQIENNSTQVYDLLNYQNVPDVQWAQAHKFLQFIKQRSWCLIPKALFEIDYLLIKFLPHLHNKSVALIILLFFENQYHDEQLSFLKQGFNQFNEFDPCTAINFTFLIHEIITRIATKELINYLLSSQAISKSFEVLENCNLSFIVRKNAAHILSLISNYYSLDMQNLYLDEPSNETIIDNFRQTEFYKTFNIQIIKDILNNVLLNSCRLGLLAVKLIEIVDNLVRISDIELWNKIDKSNIMEIILNLVKKFKNSDIFISYVNNMIIFILDRAISDFHPFWCVQIFTKYKLYAQQIMQFNRQILIFEQQLQVKLIRDSDFLPYYNELMQIENILKRSQLWRQSKEQLQKYEEKHIYRLGEDSDTPSIDYPLIVSAIEDECIDEIIEPKDNIFIDCLNRQSPIDSLNNNDDSDDDDKLIGAFSGLDTLNKLKNVFHKMDLKDQEENQQLQENQQQQQQGKRIRNLSNSLNNQIQQGQRDIISRSLNSDHDSLQKLSLSSSTNLKLMTKTFDSFTIEILGNTKVVKNNQILKVDEIDNTNNIQNE</sequence>
<dbReference type="OrthoDB" id="304883at2759"/>
<reference evidence="1" key="1">
    <citation type="submission" date="2021-01" db="EMBL/GenBank/DDBJ databases">
        <authorList>
            <consortium name="Genoscope - CEA"/>
            <person name="William W."/>
        </authorList>
    </citation>
    <scope>NUCLEOTIDE SEQUENCE</scope>
</reference>
<organism evidence="1 2">
    <name type="scientific">Paramecium pentaurelia</name>
    <dbReference type="NCBI Taxonomy" id="43138"/>
    <lineage>
        <taxon>Eukaryota</taxon>
        <taxon>Sar</taxon>
        <taxon>Alveolata</taxon>
        <taxon>Ciliophora</taxon>
        <taxon>Intramacronucleata</taxon>
        <taxon>Oligohymenophorea</taxon>
        <taxon>Peniculida</taxon>
        <taxon>Parameciidae</taxon>
        <taxon>Paramecium</taxon>
    </lineage>
</organism>
<dbReference type="EMBL" id="CAJJDO010000016">
    <property type="protein sequence ID" value="CAD8147018.1"/>
    <property type="molecule type" value="Genomic_DNA"/>
</dbReference>
<comment type="caution">
    <text evidence="1">The sequence shown here is derived from an EMBL/GenBank/DDBJ whole genome shotgun (WGS) entry which is preliminary data.</text>
</comment>
<proteinExistence type="predicted"/>
<protein>
    <submittedName>
        <fullName evidence="1">Uncharacterized protein</fullName>
    </submittedName>
</protein>